<evidence type="ECO:0000256" key="4">
    <source>
        <dbReference type="ARBA" id="ARBA00022989"/>
    </source>
</evidence>
<keyword evidence="5" id="KW-0406">Ion transport</keyword>
<keyword evidence="6" id="KW-0472">Membrane</keyword>
<keyword evidence="3" id="KW-0812">Transmembrane</keyword>
<evidence type="ECO:0000313" key="11">
    <source>
        <dbReference type="EMBL" id="PSB18749.1"/>
    </source>
</evidence>
<dbReference type="PANTHER" id="PTHR45638">
    <property type="entry name" value="CYCLIC NUCLEOTIDE-GATED CATION CHANNEL SUBUNIT A"/>
    <property type="match status" value="1"/>
</dbReference>
<dbReference type="InterPro" id="IPR018488">
    <property type="entry name" value="cNMP-bd_CS"/>
</dbReference>
<dbReference type="SUPFAM" id="SSF51206">
    <property type="entry name" value="cAMP-binding domain-like"/>
    <property type="match status" value="1"/>
</dbReference>
<evidence type="ECO:0000256" key="2">
    <source>
        <dbReference type="ARBA" id="ARBA00022448"/>
    </source>
</evidence>
<proteinExistence type="predicted"/>
<evidence type="ECO:0000256" key="1">
    <source>
        <dbReference type="ARBA" id="ARBA00004141"/>
    </source>
</evidence>
<keyword evidence="12" id="KW-1185">Reference proteome</keyword>
<evidence type="ECO:0000256" key="5">
    <source>
        <dbReference type="ARBA" id="ARBA00023065"/>
    </source>
</evidence>
<evidence type="ECO:0000259" key="10">
    <source>
        <dbReference type="PROSITE" id="PS50042"/>
    </source>
</evidence>
<sequence>MLNSFDRLLLVRGVPIFQELRDDFLVRLASIMEEHTFNPKEVVFTQGQEGRSLYVVAAGQVRVHIGDQDLVLLKKGEFFGEMSLFDAEPRSATVTALEACDCLVLTQQQLYEAIDETPEIALNIIRILSRRIRELNVKLNVKDNELINLKVKLEQERQVLPRSQRN</sequence>
<keyword evidence="2" id="KW-0813">Transport</keyword>
<dbReference type="Proteomes" id="UP000238634">
    <property type="component" value="Unassembled WGS sequence"/>
</dbReference>
<dbReference type="STRING" id="1920490.GCA_001895925_03133"/>
<feature type="coiled-coil region" evidence="9">
    <location>
        <begin position="125"/>
        <end position="152"/>
    </location>
</feature>
<evidence type="ECO:0000256" key="9">
    <source>
        <dbReference type="SAM" id="Coils"/>
    </source>
</evidence>
<protein>
    <submittedName>
        <fullName evidence="11">Cyclic nucleotide-binding domain-containing protein</fullName>
    </submittedName>
</protein>
<evidence type="ECO:0000256" key="8">
    <source>
        <dbReference type="ARBA" id="ARBA00023303"/>
    </source>
</evidence>
<reference evidence="11 12" key="1">
    <citation type="submission" date="2018-02" db="EMBL/GenBank/DDBJ databases">
        <authorList>
            <person name="Cohen D.B."/>
            <person name="Kent A.D."/>
        </authorList>
    </citation>
    <scope>NUCLEOTIDE SEQUENCE [LARGE SCALE GENOMIC DNA]</scope>
    <source>
        <strain evidence="11 12">ULC007</strain>
    </source>
</reference>
<dbReference type="CDD" id="cd00038">
    <property type="entry name" value="CAP_ED"/>
    <property type="match status" value="1"/>
</dbReference>
<dbReference type="RefSeq" id="WP_073069800.1">
    <property type="nucleotide sequence ID" value="NZ_MPPI01000003.1"/>
</dbReference>
<dbReference type="GO" id="GO:0016020">
    <property type="term" value="C:membrane"/>
    <property type="evidence" value="ECO:0007669"/>
    <property type="project" value="UniProtKB-SubCell"/>
</dbReference>
<dbReference type="InterPro" id="IPR014710">
    <property type="entry name" value="RmlC-like_jellyroll"/>
</dbReference>
<dbReference type="EMBL" id="PVWG01000015">
    <property type="protein sequence ID" value="PSB18749.1"/>
    <property type="molecule type" value="Genomic_DNA"/>
</dbReference>
<dbReference type="InterPro" id="IPR018490">
    <property type="entry name" value="cNMP-bd_dom_sf"/>
</dbReference>
<dbReference type="Pfam" id="PF00027">
    <property type="entry name" value="cNMP_binding"/>
    <property type="match status" value="1"/>
</dbReference>
<keyword evidence="8" id="KW-0407">Ion channel</keyword>
<feature type="domain" description="Cyclic nucleotide-binding" evidence="10">
    <location>
        <begin position="16"/>
        <end position="131"/>
    </location>
</feature>
<gene>
    <name evidence="11" type="ORF">C7B65_14620</name>
</gene>
<dbReference type="OrthoDB" id="453310at2"/>
<accession>A0A2T1DE39</accession>
<dbReference type="Gene3D" id="2.60.120.10">
    <property type="entry name" value="Jelly Rolls"/>
    <property type="match status" value="1"/>
</dbReference>
<organism evidence="11 12">
    <name type="scientific">Phormidesmis priestleyi ULC007</name>
    <dbReference type="NCBI Taxonomy" id="1920490"/>
    <lineage>
        <taxon>Bacteria</taxon>
        <taxon>Bacillati</taxon>
        <taxon>Cyanobacteriota</taxon>
        <taxon>Cyanophyceae</taxon>
        <taxon>Leptolyngbyales</taxon>
        <taxon>Leptolyngbyaceae</taxon>
        <taxon>Phormidesmis</taxon>
    </lineage>
</organism>
<dbReference type="GO" id="GO:0044877">
    <property type="term" value="F:protein-containing complex binding"/>
    <property type="evidence" value="ECO:0007669"/>
    <property type="project" value="TreeGrafter"/>
</dbReference>
<dbReference type="SMART" id="SM00100">
    <property type="entry name" value="cNMP"/>
    <property type="match status" value="1"/>
</dbReference>
<dbReference type="PROSITE" id="PS00889">
    <property type="entry name" value="CNMP_BINDING_2"/>
    <property type="match status" value="1"/>
</dbReference>
<reference evidence="11 12" key="2">
    <citation type="submission" date="2018-03" db="EMBL/GenBank/DDBJ databases">
        <title>The ancient ancestry and fast evolution of plastids.</title>
        <authorList>
            <person name="Moore K.R."/>
            <person name="Magnabosco C."/>
            <person name="Momper L."/>
            <person name="Gold D.A."/>
            <person name="Bosak T."/>
            <person name="Fournier G.P."/>
        </authorList>
    </citation>
    <scope>NUCLEOTIDE SEQUENCE [LARGE SCALE GENOMIC DNA]</scope>
    <source>
        <strain evidence="11 12">ULC007</strain>
    </source>
</reference>
<dbReference type="InterPro" id="IPR000595">
    <property type="entry name" value="cNMP-bd_dom"/>
</dbReference>
<keyword evidence="9" id="KW-0175">Coiled coil</keyword>
<comment type="subcellular location">
    <subcellularLocation>
        <location evidence="1">Membrane</location>
        <topology evidence="1">Multi-pass membrane protein</topology>
    </subcellularLocation>
</comment>
<dbReference type="PRINTS" id="PR00103">
    <property type="entry name" value="CAMPKINASE"/>
</dbReference>
<dbReference type="GO" id="GO:0005221">
    <property type="term" value="F:intracellularly cyclic nucleotide-activated monoatomic cation channel activity"/>
    <property type="evidence" value="ECO:0007669"/>
    <property type="project" value="InterPro"/>
</dbReference>
<name>A0A2T1DE39_9CYAN</name>
<evidence type="ECO:0000256" key="3">
    <source>
        <dbReference type="ARBA" id="ARBA00022692"/>
    </source>
</evidence>
<evidence type="ECO:0000256" key="6">
    <source>
        <dbReference type="ARBA" id="ARBA00023136"/>
    </source>
</evidence>
<dbReference type="AlphaFoldDB" id="A0A2T1DE39"/>
<dbReference type="PROSITE" id="PS50042">
    <property type="entry name" value="CNMP_BINDING_3"/>
    <property type="match status" value="1"/>
</dbReference>
<keyword evidence="4" id="KW-1133">Transmembrane helix</keyword>
<evidence type="ECO:0000256" key="7">
    <source>
        <dbReference type="ARBA" id="ARBA00023286"/>
    </source>
</evidence>
<evidence type="ECO:0000313" key="12">
    <source>
        <dbReference type="Proteomes" id="UP000238634"/>
    </source>
</evidence>
<comment type="caution">
    <text evidence="11">The sequence shown here is derived from an EMBL/GenBank/DDBJ whole genome shotgun (WGS) entry which is preliminary data.</text>
</comment>
<dbReference type="PANTHER" id="PTHR45638:SF11">
    <property type="entry name" value="CYCLIC NUCLEOTIDE-GATED CATION CHANNEL SUBUNIT A"/>
    <property type="match status" value="1"/>
</dbReference>
<keyword evidence="7" id="KW-1071">Ligand-gated ion channel</keyword>
<dbReference type="InterPro" id="IPR050866">
    <property type="entry name" value="CNG_cation_channel"/>
</dbReference>